<comment type="caution">
    <text evidence="9">The sequence shown here is derived from an EMBL/GenBank/DDBJ whole genome shotgun (WGS) entry which is preliminary data.</text>
</comment>
<dbReference type="PROSITE" id="PS01303">
    <property type="entry name" value="BCCT"/>
    <property type="match status" value="1"/>
</dbReference>
<evidence type="ECO:0000256" key="8">
    <source>
        <dbReference type="SAM" id="Phobius"/>
    </source>
</evidence>
<keyword evidence="4" id="KW-1003">Cell membrane</keyword>
<feature type="transmembrane region" description="Helical" evidence="8">
    <location>
        <begin position="12"/>
        <end position="30"/>
    </location>
</feature>
<comment type="subcellular location">
    <subcellularLocation>
        <location evidence="1">Cell membrane</location>
        <topology evidence="1">Multi-pass membrane protein</topology>
    </subcellularLocation>
</comment>
<evidence type="ECO:0000313" key="9">
    <source>
        <dbReference type="EMBL" id="SFQ85706.1"/>
    </source>
</evidence>
<dbReference type="InterPro" id="IPR018093">
    <property type="entry name" value="BCCT_CS"/>
</dbReference>
<evidence type="ECO:0000256" key="4">
    <source>
        <dbReference type="ARBA" id="ARBA00022475"/>
    </source>
</evidence>
<dbReference type="EMBL" id="FOXX01000016">
    <property type="protein sequence ID" value="SFQ85706.1"/>
    <property type="molecule type" value="Genomic_DNA"/>
</dbReference>
<feature type="transmembrane region" description="Helical" evidence="8">
    <location>
        <begin position="137"/>
        <end position="158"/>
    </location>
</feature>
<comment type="similarity">
    <text evidence="2">Belongs to the BCCT transporter (TC 2.A.15) family.</text>
</comment>
<keyword evidence="7 8" id="KW-0472">Membrane</keyword>
<feature type="transmembrane region" description="Helical" evidence="8">
    <location>
        <begin position="344"/>
        <end position="370"/>
    </location>
</feature>
<accession>A0A1I6BXP6</accession>
<feature type="transmembrane region" description="Helical" evidence="8">
    <location>
        <begin position="441"/>
        <end position="462"/>
    </location>
</feature>
<protein>
    <submittedName>
        <fullName evidence="9">Glycine betaine transporter</fullName>
    </submittedName>
</protein>
<evidence type="ECO:0000313" key="10">
    <source>
        <dbReference type="Proteomes" id="UP000182762"/>
    </source>
</evidence>
<proteinExistence type="inferred from homology"/>
<evidence type="ECO:0000256" key="5">
    <source>
        <dbReference type="ARBA" id="ARBA00022692"/>
    </source>
</evidence>
<feature type="transmembrane region" description="Helical" evidence="8">
    <location>
        <begin position="259"/>
        <end position="279"/>
    </location>
</feature>
<feature type="transmembrane region" description="Helical" evidence="8">
    <location>
        <begin position="50"/>
        <end position="68"/>
    </location>
</feature>
<feature type="transmembrane region" description="Helical" evidence="8">
    <location>
        <begin position="468"/>
        <end position="488"/>
    </location>
</feature>
<dbReference type="NCBIfam" id="TIGR00842">
    <property type="entry name" value="bcct"/>
    <property type="match status" value="1"/>
</dbReference>
<dbReference type="GeneID" id="93712991"/>
<feature type="transmembrane region" description="Helical" evidence="8">
    <location>
        <begin position="227"/>
        <end position="247"/>
    </location>
</feature>
<keyword evidence="10" id="KW-1185">Reference proteome</keyword>
<evidence type="ECO:0000256" key="6">
    <source>
        <dbReference type="ARBA" id="ARBA00022989"/>
    </source>
</evidence>
<dbReference type="InterPro" id="IPR000060">
    <property type="entry name" value="BCCT_transptr"/>
</dbReference>
<feature type="transmembrane region" description="Helical" evidence="8">
    <location>
        <begin position="89"/>
        <end position="108"/>
    </location>
</feature>
<gene>
    <name evidence="9" type="ORF">SAMN02745910_04456</name>
</gene>
<dbReference type="RefSeq" id="WP_061803038.1">
    <property type="nucleotide sequence ID" value="NZ_FOXX01000016.1"/>
</dbReference>
<evidence type="ECO:0000256" key="1">
    <source>
        <dbReference type="ARBA" id="ARBA00004651"/>
    </source>
</evidence>
<evidence type="ECO:0000256" key="3">
    <source>
        <dbReference type="ARBA" id="ARBA00022448"/>
    </source>
</evidence>
<evidence type="ECO:0000256" key="7">
    <source>
        <dbReference type="ARBA" id="ARBA00023136"/>
    </source>
</evidence>
<dbReference type="PANTHER" id="PTHR30047:SF7">
    <property type="entry name" value="HIGH-AFFINITY CHOLINE TRANSPORT PROTEIN"/>
    <property type="match status" value="1"/>
</dbReference>
<reference evidence="9 10" key="1">
    <citation type="submission" date="2016-10" db="EMBL/GenBank/DDBJ databases">
        <authorList>
            <person name="Varghese N."/>
            <person name="Submissions S."/>
        </authorList>
    </citation>
    <scope>NUCLEOTIDE SEQUENCE [LARGE SCALE GENOMIC DNA]</scope>
    <source>
        <strain evidence="9 10">DSM 13796</strain>
    </source>
</reference>
<dbReference type="Pfam" id="PF02028">
    <property type="entry name" value="BCCT"/>
    <property type="match status" value="1"/>
</dbReference>
<feature type="transmembrane region" description="Helical" evidence="8">
    <location>
        <begin position="402"/>
        <end position="429"/>
    </location>
</feature>
<dbReference type="PANTHER" id="PTHR30047">
    <property type="entry name" value="HIGH-AFFINITY CHOLINE TRANSPORT PROTEIN-RELATED"/>
    <property type="match status" value="1"/>
</dbReference>
<organism evidence="9 10">
    <name type="scientific">Priestia endophytica DSM 13796</name>
    <dbReference type="NCBI Taxonomy" id="1121089"/>
    <lineage>
        <taxon>Bacteria</taxon>
        <taxon>Bacillati</taxon>
        <taxon>Bacillota</taxon>
        <taxon>Bacilli</taxon>
        <taxon>Bacillales</taxon>
        <taxon>Bacillaceae</taxon>
        <taxon>Priestia</taxon>
    </lineage>
</organism>
<sequence length="520" mass="58000">MLNKILNRHSVFYISVFLTVTFIIWGGIFTKNFKKITTLIYNLIINDLGWVYMDITFFLVVFSVYLLFSKYGKIRLGKENEKPEFKTGSWLAMLFGAGMGVGIIYWGVAEPVTHYVNPPYGKGYTADSANTAMKYSFFHWGLQPWAIYTVLGLALAYFQIKKGLPATISSVFYPILKNKIHGPIGKAIDIFSVVATVFGIATSLGLGALQISAAFQALFNIPNTVPLQLSVIGIGTVLFIISISTGLEKGIQYLSNAAILLSFFIMLLVLLLGPTFPIFKIFSDSVGSYLNDYINMSLQMAPFSDSKWIGNWTLFYWAWWIAWCPFVGMFIARISKGRTIREFVIGVLLVPAIGTYAWFSIFGGSALHIIQNLGHRELAKQITSNIDLSIFNFFDYLPASSMLSFIGFTVVIIYYITVADTSTFVLGMLSERGKLNPSTKIKITWGLIQSITAAVLLLIGGLNILQTASLIVAFPLAIILIFVCWSLLKELKIEADEIRSNQVHEDNLKIDSSKEKRVSL</sequence>
<name>A0A1I6BXP6_9BACI</name>
<dbReference type="Proteomes" id="UP000182762">
    <property type="component" value="Unassembled WGS sequence"/>
</dbReference>
<feature type="transmembrane region" description="Helical" evidence="8">
    <location>
        <begin position="187"/>
        <end position="215"/>
    </location>
</feature>
<keyword evidence="3" id="KW-0813">Transport</keyword>
<keyword evidence="6 8" id="KW-1133">Transmembrane helix</keyword>
<feature type="transmembrane region" description="Helical" evidence="8">
    <location>
        <begin position="314"/>
        <end position="332"/>
    </location>
</feature>
<keyword evidence="5 8" id="KW-0812">Transmembrane</keyword>
<evidence type="ECO:0000256" key="2">
    <source>
        <dbReference type="ARBA" id="ARBA00005658"/>
    </source>
</evidence>